<dbReference type="EMBL" id="OY660878">
    <property type="protein sequence ID" value="CAJ1074186.1"/>
    <property type="molecule type" value="Genomic_DNA"/>
</dbReference>
<dbReference type="AlphaFoldDB" id="A0AAV1GLT5"/>
<name>A0AAV1GLT5_XYRNO</name>
<sequence>MPNSSFIIRSELSPPSLKSVNHQEEKKTNLVYRNGLLLMHSWLWFYLFANLYVGSLPLVLFSMEVSGGGGQMQYYNTVNKCVYRNKSDVESVNSICCHSRLCQKTRNLFTYFITC</sequence>
<proteinExistence type="predicted"/>
<evidence type="ECO:0000313" key="2">
    <source>
        <dbReference type="EMBL" id="CAJ1074186.1"/>
    </source>
</evidence>
<keyword evidence="1" id="KW-0812">Transmembrane</keyword>
<gene>
    <name evidence="2" type="ORF">XNOV1_A028386</name>
</gene>
<dbReference type="Proteomes" id="UP001178508">
    <property type="component" value="Chromosome 15"/>
</dbReference>
<keyword evidence="3" id="KW-1185">Reference proteome</keyword>
<feature type="transmembrane region" description="Helical" evidence="1">
    <location>
        <begin position="43"/>
        <end position="63"/>
    </location>
</feature>
<accession>A0AAV1GLT5</accession>
<keyword evidence="1" id="KW-0472">Membrane</keyword>
<organism evidence="2 3">
    <name type="scientific">Xyrichtys novacula</name>
    <name type="common">Pearly razorfish</name>
    <name type="synonym">Hemipteronotus novacula</name>
    <dbReference type="NCBI Taxonomy" id="13765"/>
    <lineage>
        <taxon>Eukaryota</taxon>
        <taxon>Metazoa</taxon>
        <taxon>Chordata</taxon>
        <taxon>Craniata</taxon>
        <taxon>Vertebrata</taxon>
        <taxon>Euteleostomi</taxon>
        <taxon>Actinopterygii</taxon>
        <taxon>Neopterygii</taxon>
        <taxon>Teleostei</taxon>
        <taxon>Neoteleostei</taxon>
        <taxon>Acanthomorphata</taxon>
        <taxon>Eupercaria</taxon>
        <taxon>Labriformes</taxon>
        <taxon>Labridae</taxon>
        <taxon>Xyrichtys</taxon>
    </lineage>
</organism>
<reference evidence="2" key="1">
    <citation type="submission" date="2023-08" db="EMBL/GenBank/DDBJ databases">
        <authorList>
            <person name="Alioto T."/>
            <person name="Alioto T."/>
            <person name="Gomez Garrido J."/>
        </authorList>
    </citation>
    <scope>NUCLEOTIDE SEQUENCE</scope>
</reference>
<protein>
    <submittedName>
        <fullName evidence="2">Uncharacterized protein</fullName>
    </submittedName>
</protein>
<keyword evidence="1" id="KW-1133">Transmembrane helix</keyword>
<evidence type="ECO:0000256" key="1">
    <source>
        <dbReference type="SAM" id="Phobius"/>
    </source>
</evidence>
<evidence type="ECO:0000313" key="3">
    <source>
        <dbReference type="Proteomes" id="UP001178508"/>
    </source>
</evidence>